<keyword evidence="1" id="KW-1133">Transmembrane helix</keyword>
<dbReference type="Proteomes" id="UP000016491">
    <property type="component" value="Unassembled WGS sequence"/>
</dbReference>
<name>A0ABC9TTK5_CLOSY</name>
<gene>
    <name evidence="2" type="ORF">CLOSYM_03777</name>
</gene>
<keyword evidence="1" id="KW-0812">Transmembrane</keyword>
<accession>A0ABC9TTK5</accession>
<feature type="non-terminal residue" evidence="2">
    <location>
        <position position="43"/>
    </location>
</feature>
<keyword evidence="1" id="KW-0472">Membrane</keyword>
<sequence>MIGTLPKGGKRGAQYAQKKRVNYLMFVQTYFGTCAIIILVTPP</sequence>
<dbReference type="AlphaFoldDB" id="A0ABC9TTK5"/>
<protein>
    <submittedName>
        <fullName evidence="2">Uncharacterized protein</fullName>
    </submittedName>
</protein>
<reference evidence="2 3" key="1">
    <citation type="submission" date="2013-07" db="EMBL/GenBank/DDBJ databases">
        <authorList>
            <person name="Weinstock G."/>
            <person name="Sodergren E."/>
            <person name="Wylie T."/>
            <person name="Fulton L."/>
            <person name="Fulton R."/>
            <person name="Fronick C."/>
            <person name="O'Laughlin M."/>
            <person name="Godfrey J."/>
            <person name="Miner T."/>
            <person name="Herter B."/>
            <person name="Appelbaum E."/>
            <person name="Cordes M."/>
            <person name="Lek S."/>
            <person name="Wollam A."/>
            <person name="Pepin K.H."/>
            <person name="Palsikar V.B."/>
            <person name="Mitreva M."/>
            <person name="Wilson R.K."/>
        </authorList>
    </citation>
    <scope>NUCLEOTIDE SEQUENCE [LARGE SCALE GENOMIC DNA]</scope>
    <source>
        <strain evidence="2 3">ATCC 14940</strain>
    </source>
</reference>
<feature type="transmembrane region" description="Helical" evidence="1">
    <location>
        <begin position="21"/>
        <end position="40"/>
    </location>
</feature>
<dbReference type="EMBL" id="AWSU01000305">
    <property type="protein sequence ID" value="ERI74655.1"/>
    <property type="molecule type" value="Genomic_DNA"/>
</dbReference>
<evidence type="ECO:0000256" key="1">
    <source>
        <dbReference type="SAM" id="Phobius"/>
    </source>
</evidence>
<organism evidence="2 3">
    <name type="scientific">[Clostridium] symbiosum ATCC 14940</name>
    <dbReference type="NCBI Taxonomy" id="411472"/>
    <lineage>
        <taxon>Bacteria</taxon>
        <taxon>Bacillati</taxon>
        <taxon>Bacillota</taxon>
        <taxon>Clostridia</taxon>
        <taxon>Lachnospirales</taxon>
        <taxon>Lachnospiraceae</taxon>
        <taxon>Otoolea</taxon>
    </lineage>
</organism>
<evidence type="ECO:0000313" key="3">
    <source>
        <dbReference type="Proteomes" id="UP000016491"/>
    </source>
</evidence>
<proteinExistence type="predicted"/>
<evidence type="ECO:0000313" key="2">
    <source>
        <dbReference type="EMBL" id="ERI74655.1"/>
    </source>
</evidence>
<comment type="caution">
    <text evidence="2">The sequence shown here is derived from an EMBL/GenBank/DDBJ whole genome shotgun (WGS) entry which is preliminary data.</text>
</comment>